<dbReference type="EMBL" id="FOGU01000004">
    <property type="protein sequence ID" value="SER94251.1"/>
    <property type="molecule type" value="Genomic_DNA"/>
</dbReference>
<name>A0A1H9TAS1_9RHOB</name>
<feature type="region of interest" description="Disordered" evidence="1">
    <location>
        <begin position="66"/>
        <end position="117"/>
    </location>
</feature>
<feature type="compositionally biased region" description="Basic and acidic residues" evidence="1">
    <location>
        <begin position="66"/>
        <end position="76"/>
    </location>
</feature>
<reference evidence="2 3" key="1">
    <citation type="submission" date="2016-10" db="EMBL/GenBank/DDBJ databases">
        <authorList>
            <person name="de Groot N.N."/>
        </authorList>
    </citation>
    <scope>NUCLEOTIDE SEQUENCE [LARGE SCALE GENOMIC DNA]</scope>
    <source>
        <strain evidence="2 3">DSM 23042</strain>
    </source>
</reference>
<sequence length="117" mass="12979">MKSIRTVGQHVLAGLLCLAVLAWSVMPATSHAPSIFETLQEHVEMITEHGHSHGLEEDLAWAMHGHSHDSADHDHSQAVLTPDDTSQPFEGYRSSWRLRPAADGPSTKFRIERPPRA</sequence>
<proteinExistence type="predicted"/>
<accession>A0A1H9TAS1</accession>
<dbReference type="STRING" id="641238.SAMN04490244_10462"/>
<keyword evidence="3" id="KW-1185">Reference proteome</keyword>
<protein>
    <submittedName>
        <fullName evidence="2">Uncharacterized protein</fullName>
    </submittedName>
</protein>
<organism evidence="2 3">
    <name type="scientific">Tranquillimonas rosea</name>
    <dbReference type="NCBI Taxonomy" id="641238"/>
    <lineage>
        <taxon>Bacteria</taxon>
        <taxon>Pseudomonadati</taxon>
        <taxon>Pseudomonadota</taxon>
        <taxon>Alphaproteobacteria</taxon>
        <taxon>Rhodobacterales</taxon>
        <taxon>Roseobacteraceae</taxon>
        <taxon>Tranquillimonas</taxon>
    </lineage>
</organism>
<evidence type="ECO:0000256" key="1">
    <source>
        <dbReference type="SAM" id="MobiDB-lite"/>
    </source>
</evidence>
<evidence type="ECO:0000313" key="3">
    <source>
        <dbReference type="Proteomes" id="UP000198885"/>
    </source>
</evidence>
<dbReference type="OrthoDB" id="7872836at2"/>
<gene>
    <name evidence="2" type="ORF">SAMN04490244_10462</name>
</gene>
<evidence type="ECO:0000313" key="2">
    <source>
        <dbReference type="EMBL" id="SER94251.1"/>
    </source>
</evidence>
<dbReference type="AlphaFoldDB" id="A0A1H9TAS1"/>
<dbReference type="Proteomes" id="UP000198885">
    <property type="component" value="Unassembled WGS sequence"/>
</dbReference>